<protein>
    <submittedName>
        <fullName evidence="5">Phosphotransferase</fullName>
    </submittedName>
</protein>
<sequence>MYKHQLRNFYIPEEQSFYLLNANDARKLKEWVALCMSELEKLGYQQIELIGKGAYGFAFAGVSVQGEQCVFKFSRITLPQHIQERLADEAYMLSQVQHPAVPRFITYQLIKKQGILMMGRAKGMDLEQYSLRHGRLSARLLVKLAAQLAELLLALRQHKKEGAAAPIVHGDIKPSNLVFDPETEQISLVDWGSSVFAQTDEQGQFISNDVMGLMSSDLQHSNARLGDVYFIGPEQRSGALSSPRFDEQGVASTLYALASGQSCRFGYKAIPARSLGLPQALATLLDALLSDDALLRQQAGDYFLQQAAKFRQWVLPELPLFDDQPLLPVWVSPVRHDLDTVVYSSRKSFLREHSIEDGIGLVDDAQLERYYKNYLEGMGDTEKAFIAAVSRLARYPVVGGLAIHWQPKGVYIDSSLNLYDDSLVPAFALAVNNVVRLAQAIGRVGIFKACLFNARNTIHISRDSVHQPFTPPADATLPYRIAPVLSSDASSKQHSYFEDGKDPDEQLILPDSIMDDIAQLNGIRHTGCLIFEVTPLYMKIHSYYRLLDVTKEQDFATLLASILRKVPLISGEGVGGFMKLPHKDTRFFQHQTQVPSFYYPANPKTWQSPQHPTG</sequence>
<dbReference type="Gene3D" id="3.30.200.20">
    <property type="entry name" value="Phosphorylase Kinase, domain 1"/>
    <property type="match status" value="1"/>
</dbReference>
<dbReference type="Pfam" id="PF00069">
    <property type="entry name" value="Pkinase"/>
    <property type="match status" value="1"/>
</dbReference>
<dbReference type="EMBL" id="JAUZVY010000002">
    <property type="protein sequence ID" value="MDP4528557.1"/>
    <property type="molecule type" value="Genomic_DNA"/>
</dbReference>
<dbReference type="RefSeq" id="WP_305944686.1">
    <property type="nucleotide sequence ID" value="NZ_JAUZVY010000002.1"/>
</dbReference>
<dbReference type="SUPFAM" id="SSF56112">
    <property type="entry name" value="Protein kinase-like (PK-like)"/>
    <property type="match status" value="1"/>
</dbReference>
<reference evidence="5 6" key="1">
    <citation type="submission" date="2023-08" db="EMBL/GenBank/DDBJ databases">
        <authorList>
            <person name="Joshi A."/>
            <person name="Thite S."/>
        </authorList>
    </citation>
    <scope>NUCLEOTIDE SEQUENCE [LARGE SCALE GENOMIC DNA]</scope>
    <source>
        <strain evidence="5 6">1E1</strain>
    </source>
</reference>
<gene>
    <name evidence="5" type="ORF">Q3O59_05870</name>
</gene>
<dbReference type="InterPro" id="IPR008271">
    <property type="entry name" value="Ser/Thr_kinase_AS"/>
</dbReference>
<evidence type="ECO:0000256" key="3">
    <source>
        <dbReference type="PROSITE-ProRule" id="PRU10141"/>
    </source>
</evidence>
<organism evidence="5 6">
    <name type="scientific">Alkalimonas delamerensis</name>
    <dbReference type="NCBI Taxonomy" id="265981"/>
    <lineage>
        <taxon>Bacteria</taxon>
        <taxon>Pseudomonadati</taxon>
        <taxon>Pseudomonadota</taxon>
        <taxon>Gammaproteobacteria</taxon>
        <taxon>Alkalimonas</taxon>
    </lineage>
</organism>
<proteinExistence type="predicted"/>
<evidence type="ECO:0000313" key="6">
    <source>
        <dbReference type="Proteomes" id="UP001236258"/>
    </source>
</evidence>
<dbReference type="SMART" id="SM00220">
    <property type="entry name" value="S_TKc"/>
    <property type="match status" value="1"/>
</dbReference>
<dbReference type="InterPro" id="IPR011009">
    <property type="entry name" value="Kinase-like_dom_sf"/>
</dbReference>
<dbReference type="PROSITE" id="PS00108">
    <property type="entry name" value="PROTEIN_KINASE_ST"/>
    <property type="match status" value="1"/>
</dbReference>
<keyword evidence="6" id="KW-1185">Reference proteome</keyword>
<dbReference type="InterPro" id="IPR000719">
    <property type="entry name" value="Prot_kinase_dom"/>
</dbReference>
<evidence type="ECO:0000256" key="1">
    <source>
        <dbReference type="ARBA" id="ARBA00022741"/>
    </source>
</evidence>
<accession>A0ABT9GNL2</accession>
<dbReference type="Proteomes" id="UP001236258">
    <property type="component" value="Unassembled WGS sequence"/>
</dbReference>
<keyword evidence="2 3" id="KW-0067">ATP-binding</keyword>
<evidence type="ECO:0000313" key="5">
    <source>
        <dbReference type="EMBL" id="MDP4528557.1"/>
    </source>
</evidence>
<dbReference type="InterPro" id="IPR017441">
    <property type="entry name" value="Protein_kinase_ATP_BS"/>
</dbReference>
<dbReference type="Gene3D" id="1.10.510.10">
    <property type="entry name" value="Transferase(Phosphotransferase) domain 1"/>
    <property type="match status" value="1"/>
</dbReference>
<feature type="binding site" evidence="3">
    <location>
        <position position="72"/>
    </location>
    <ligand>
        <name>ATP</name>
        <dbReference type="ChEBI" id="CHEBI:30616"/>
    </ligand>
</feature>
<dbReference type="InterPro" id="IPR053235">
    <property type="entry name" value="Ser_Thr_kinase"/>
</dbReference>
<name>A0ABT9GNL2_9GAMM</name>
<keyword evidence="1 3" id="KW-0547">Nucleotide-binding</keyword>
<feature type="domain" description="Protein kinase" evidence="4">
    <location>
        <begin position="44"/>
        <end position="314"/>
    </location>
</feature>
<dbReference type="PROSITE" id="PS00107">
    <property type="entry name" value="PROTEIN_KINASE_ATP"/>
    <property type="match status" value="1"/>
</dbReference>
<dbReference type="PANTHER" id="PTHR24361">
    <property type="entry name" value="MITOGEN-ACTIVATED KINASE KINASE KINASE"/>
    <property type="match status" value="1"/>
</dbReference>
<evidence type="ECO:0000256" key="2">
    <source>
        <dbReference type="ARBA" id="ARBA00022840"/>
    </source>
</evidence>
<comment type="caution">
    <text evidence="5">The sequence shown here is derived from an EMBL/GenBank/DDBJ whole genome shotgun (WGS) entry which is preliminary data.</text>
</comment>
<evidence type="ECO:0000259" key="4">
    <source>
        <dbReference type="PROSITE" id="PS50011"/>
    </source>
</evidence>
<dbReference type="PROSITE" id="PS50011">
    <property type="entry name" value="PROTEIN_KINASE_DOM"/>
    <property type="match status" value="1"/>
</dbReference>